<name>A0A520MRL4_9GAMM</name>
<evidence type="ECO:0000313" key="2">
    <source>
        <dbReference type="EMBL" id="RZO23854.1"/>
    </source>
</evidence>
<reference evidence="2 3" key="1">
    <citation type="submission" date="2019-02" db="EMBL/GenBank/DDBJ databases">
        <title>Prokaryotic population dynamics and viral predation in marine succession experiment using metagenomics: the confinement effect.</title>
        <authorList>
            <person name="Haro-Moreno J.M."/>
            <person name="Rodriguez-Valera F."/>
            <person name="Lopez-Perez M."/>
        </authorList>
    </citation>
    <scope>NUCLEOTIDE SEQUENCE [LARGE SCALE GENOMIC DNA]</scope>
    <source>
        <strain evidence="2">MED-G166</strain>
    </source>
</reference>
<dbReference type="Proteomes" id="UP000320146">
    <property type="component" value="Unassembled WGS sequence"/>
</dbReference>
<evidence type="ECO:0008006" key="4">
    <source>
        <dbReference type="Google" id="ProtNLM"/>
    </source>
</evidence>
<keyword evidence="1" id="KW-1133">Transmembrane helix</keyword>
<sequence>MFAEIALQTILAAIVGGIWVTPLVVSPAARSSLDDDSLKFFLKAFFFRFHLFIVLMLFTYLSIVYFFQLAEYELIWSSTKNLVMLVLLGLNVVNLLLSLIINNTKLETASAFFKIMHGVSVAIFASTSFVSLFYLIEKFISL</sequence>
<feature type="transmembrane region" description="Helical" evidence="1">
    <location>
        <begin position="82"/>
        <end position="101"/>
    </location>
</feature>
<dbReference type="AlphaFoldDB" id="A0A520MRL4"/>
<evidence type="ECO:0000313" key="3">
    <source>
        <dbReference type="Proteomes" id="UP000320146"/>
    </source>
</evidence>
<dbReference type="EMBL" id="SHBL01000022">
    <property type="protein sequence ID" value="RZO23854.1"/>
    <property type="molecule type" value="Genomic_DNA"/>
</dbReference>
<proteinExistence type="predicted"/>
<accession>A0A520MRL4</accession>
<organism evidence="2 3">
    <name type="scientific">SAR86 cluster bacterium</name>
    <dbReference type="NCBI Taxonomy" id="2030880"/>
    <lineage>
        <taxon>Bacteria</taxon>
        <taxon>Pseudomonadati</taxon>
        <taxon>Pseudomonadota</taxon>
        <taxon>Gammaproteobacteria</taxon>
        <taxon>SAR86 cluster</taxon>
    </lineage>
</organism>
<feature type="transmembrane region" description="Helical" evidence="1">
    <location>
        <begin position="113"/>
        <end position="136"/>
    </location>
</feature>
<gene>
    <name evidence="2" type="ORF">EVA99_03000</name>
</gene>
<keyword evidence="1" id="KW-0812">Transmembrane</keyword>
<evidence type="ECO:0000256" key="1">
    <source>
        <dbReference type="SAM" id="Phobius"/>
    </source>
</evidence>
<feature type="transmembrane region" description="Helical" evidence="1">
    <location>
        <begin position="45"/>
        <end position="70"/>
    </location>
</feature>
<feature type="transmembrane region" description="Helical" evidence="1">
    <location>
        <begin position="6"/>
        <end position="25"/>
    </location>
</feature>
<protein>
    <recommendedName>
        <fullName evidence="4">DUF4149 domain-containing protein</fullName>
    </recommendedName>
</protein>
<keyword evidence="1" id="KW-0472">Membrane</keyword>
<comment type="caution">
    <text evidence="2">The sequence shown here is derived from an EMBL/GenBank/DDBJ whole genome shotgun (WGS) entry which is preliminary data.</text>
</comment>